<reference evidence="2" key="1">
    <citation type="submission" date="2025-08" db="UniProtKB">
        <authorList>
            <consortium name="RefSeq"/>
        </authorList>
    </citation>
    <scope>IDENTIFICATION</scope>
</reference>
<proteinExistence type="predicted"/>
<evidence type="ECO:0000313" key="1">
    <source>
        <dbReference type="Proteomes" id="UP000189703"/>
    </source>
</evidence>
<accession>A0A1U7Z6N3</accession>
<dbReference type="GeneID" id="104587320"/>
<sequence>MRNDITTFFQQDGESLYESWERYKELLRKVPHHELPIWLQVQTFYNGLTEANKTIMDATAGGSINNKTSEVAHALIEEMDANNYQWHSERAQVRRQSELHNVDTYTALQDELCSREAAHAIKVSPNHG</sequence>
<dbReference type="KEGG" id="nnu:104587320"/>
<dbReference type="Proteomes" id="UP000189703">
    <property type="component" value="Unplaced"/>
</dbReference>
<gene>
    <name evidence="2" type="primary">LOC104587320</name>
</gene>
<name>A0A1U7Z6N3_NELNU</name>
<evidence type="ECO:0000313" key="2">
    <source>
        <dbReference type="RefSeq" id="XP_010243177.1"/>
    </source>
</evidence>
<keyword evidence="1" id="KW-1185">Reference proteome</keyword>
<dbReference type="PANTHER" id="PTHR33223:SF11">
    <property type="entry name" value="ELEMENT PROTEIN, PUTATIVE-RELATED"/>
    <property type="match status" value="1"/>
</dbReference>
<dbReference type="OrthoDB" id="1305902at2759"/>
<organism evidence="1 2">
    <name type="scientific">Nelumbo nucifera</name>
    <name type="common">Sacred lotus</name>
    <dbReference type="NCBI Taxonomy" id="4432"/>
    <lineage>
        <taxon>Eukaryota</taxon>
        <taxon>Viridiplantae</taxon>
        <taxon>Streptophyta</taxon>
        <taxon>Embryophyta</taxon>
        <taxon>Tracheophyta</taxon>
        <taxon>Spermatophyta</taxon>
        <taxon>Magnoliopsida</taxon>
        <taxon>Proteales</taxon>
        <taxon>Nelumbonaceae</taxon>
        <taxon>Nelumbo</taxon>
    </lineage>
</organism>
<protein>
    <submittedName>
        <fullName evidence="2">Uncharacterized protein LOC104587320</fullName>
    </submittedName>
</protein>
<dbReference type="OMA" id="HHELPIW"/>
<dbReference type="InParanoid" id="A0A1U7Z6N3"/>
<dbReference type="AlphaFoldDB" id="A0A1U7Z6N3"/>
<dbReference type="eggNOG" id="KOG0017">
    <property type="taxonomic scope" value="Eukaryota"/>
</dbReference>
<dbReference type="RefSeq" id="XP_010243177.1">
    <property type="nucleotide sequence ID" value="XM_010244875.1"/>
</dbReference>
<dbReference type="PANTHER" id="PTHR33223">
    <property type="entry name" value="CCHC-TYPE DOMAIN-CONTAINING PROTEIN"/>
    <property type="match status" value="1"/>
</dbReference>